<gene>
    <name evidence="7" type="primary">LOC115246671</name>
</gene>
<dbReference type="InterPro" id="IPR057602">
    <property type="entry name" value="Zfn-CCCH_PARP12"/>
</dbReference>
<keyword evidence="8" id="KW-1185">Reference proteome</keyword>
<evidence type="ECO:0000313" key="7">
    <source>
        <dbReference type="Ensembl" id="ENSTRUP00000057830.1"/>
    </source>
</evidence>
<feature type="domain" description="PARP12-like CCCH zinc finger tandem" evidence="6">
    <location>
        <begin position="58"/>
        <end position="100"/>
    </location>
</feature>
<dbReference type="PANTHER" id="PTHR45740:SF15">
    <property type="entry name" value="ZINC FINGER CCCH TYPE DOMAIN CONTAINING 1-LIKE"/>
    <property type="match status" value="1"/>
</dbReference>
<evidence type="ECO:0000256" key="1">
    <source>
        <dbReference type="ARBA" id="ARBA00022553"/>
    </source>
</evidence>
<keyword evidence="3" id="KW-0677">Repeat</keyword>
<dbReference type="InterPro" id="IPR051712">
    <property type="entry name" value="ARTD-AVP"/>
</dbReference>
<organism evidence="7 8">
    <name type="scientific">Takifugu rubripes</name>
    <name type="common">Japanese pufferfish</name>
    <name type="synonym">Fugu rubripes</name>
    <dbReference type="NCBI Taxonomy" id="31033"/>
    <lineage>
        <taxon>Eukaryota</taxon>
        <taxon>Metazoa</taxon>
        <taxon>Chordata</taxon>
        <taxon>Craniata</taxon>
        <taxon>Vertebrata</taxon>
        <taxon>Euteleostomi</taxon>
        <taxon>Actinopterygii</taxon>
        <taxon>Neopterygii</taxon>
        <taxon>Teleostei</taxon>
        <taxon>Neoteleostei</taxon>
        <taxon>Acanthomorphata</taxon>
        <taxon>Eupercaria</taxon>
        <taxon>Tetraodontiformes</taxon>
        <taxon>Tetradontoidea</taxon>
        <taxon>Tetraodontidae</taxon>
        <taxon>Takifugu</taxon>
    </lineage>
</organism>
<dbReference type="GO" id="GO:0003950">
    <property type="term" value="F:NAD+ poly-ADP-ribosyltransferase activity"/>
    <property type="evidence" value="ECO:0007669"/>
    <property type="project" value="TreeGrafter"/>
</dbReference>
<accession>A0A674M938</accession>
<dbReference type="Proteomes" id="UP000005226">
    <property type="component" value="Chromosome 18"/>
</dbReference>
<sequence length="145" mass="15897">MEKGILKIICASQGAVDTDFLECNLGSSVSEIISSSDKFVFCCPFGQQKVVARTKVQLCQTKGCLGSCRRLHVCKGFLLSGSCQPIGGCSFSHELNSEHNRRILGEHELGDLSREELCTLLMQSDDQMLPPVRMNIVLELMSLDG</sequence>
<dbReference type="FunCoup" id="A0A674M938">
    <property type="interactions" value="7"/>
</dbReference>
<dbReference type="Pfam" id="PF25261">
    <property type="entry name" value="zf-CCCH_PARP12"/>
    <property type="match status" value="1"/>
</dbReference>
<keyword evidence="5" id="KW-0862">Zinc</keyword>
<dbReference type="InParanoid" id="A0A674M938"/>
<proteinExistence type="predicted"/>
<keyword evidence="1" id="KW-0597">Phosphoprotein</keyword>
<name>A0A674M938_TAKRU</name>
<evidence type="ECO:0000256" key="4">
    <source>
        <dbReference type="ARBA" id="ARBA00022771"/>
    </source>
</evidence>
<keyword evidence="4" id="KW-0863">Zinc-finger</keyword>
<dbReference type="GeneTree" id="ENSGT01030000234982"/>
<dbReference type="GO" id="GO:0008270">
    <property type="term" value="F:zinc ion binding"/>
    <property type="evidence" value="ECO:0007669"/>
    <property type="project" value="UniProtKB-KW"/>
</dbReference>
<evidence type="ECO:0000256" key="5">
    <source>
        <dbReference type="ARBA" id="ARBA00022833"/>
    </source>
</evidence>
<dbReference type="GO" id="GO:1990404">
    <property type="term" value="F:NAD+-protein mono-ADP-ribosyltransferase activity"/>
    <property type="evidence" value="ECO:0007669"/>
    <property type="project" value="TreeGrafter"/>
</dbReference>
<dbReference type="AlphaFoldDB" id="A0A674M938"/>
<protein>
    <recommendedName>
        <fullName evidence="6">PARP12-like CCCH zinc finger tandem domain-containing protein</fullName>
    </recommendedName>
</protein>
<dbReference type="GO" id="GO:0005634">
    <property type="term" value="C:nucleus"/>
    <property type="evidence" value="ECO:0007669"/>
    <property type="project" value="TreeGrafter"/>
</dbReference>
<dbReference type="OMA" id="PTHDNAP"/>
<dbReference type="Ensembl" id="ENSTRUT00000090070.1">
    <property type="protein sequence ID" value="ENSTRUP00000057830.1"/>
    <property type="gene ID" value="ENSTRUG00000030763.1"/>
</dbReference>
<evidence type="ECO:0000256" key="3">
    <source>
        <dbReference type="ARBA" id="ARBA00022737"/>
    </source>
</evidence>
<reference evidence="7 8" key="1">
    <citation type="journal article" date="2011" name="Genome Biol. Evol.">
        <title>Integration of the genetic map and genome assembly of fugu facilitates insights into distinct features of genome evolution in teleosts and mammals.</title>
        <authorList>
            <person name="Kai W."/>
            <person name="Kikuchi K."/>
            <person name="Tohari S."/>
            <person name="Chew A.K."/>
            <person name="Tay A."/>
            <person name="Fujiwara A."/>
            <person name="Hosoya S."/>
            <person name="Suetake H."/>
            <person name="Naruse K."/>
            <person name="Brenner S."/>
            <person name="Suzuki Y."/>
            <person name="Venkatesh B."/>
        </authorList>
    </citation>
    <scope>NUCLEOTIDE SEQUENCE [LARGE SCALE GENOMIC DNA]</scope>
</reference>
<keyword evidence="2" id="KW-0479">Metal-binding</keyword>
<reference evidence="7" key="2">
    <citation type="submission" date="2025-08" db="UniProtKB">
        <authorList>
            <consortium name="Ensembl"/>
        </authorList>
    </citation>
    <scope>IDENTIFICATION</scope>
</reference>
<dbReference type="PANTHER" id="PTHR45740">
    <property type="entry name" value="POLY [ADP-RIBOSE] POLYMERASE"/>
    <property type="match status" value="1"/>
</dbReference>
<evidence type="ECO:0000259" key="6">
    <source>
        <dbReference type="Pfam" id="PF25261"/>
    </source>
</evidence>
<reference evidence="7" key="3">
    <citation type="submission" date="2025-09" db="UniProtKB">
        <authorList>
            <consortium name="Ensembl"/>
        </authorList>
    </citation>
    <scope>IDENTIFICATION</scope>
</reference>
<evidence type="ECO:0000256" key="2">
    <source>
        <dbReference type="ARBA" id="ARBA00022723"/>
    </source>
</evidence>
<evidence type="ECO:0000313" key="8">
    <source>
        <dbReference type="Proteomes" id="UP000005226"/>
    </source>
</evidence>